<name>A0ABV4BYX2_9MYCO</name>
<sequence>MPAGSTSNTPVYRVPRRRAPTFRHRLLGTRIAEAAITDPAWPGLVAVVTADTCATSPTPKPSGARYARLLT</sequence>
<dbReference type="RefSeq" id="WP_369736944.1">
    <property type="nucleotide sequence ID" value="NZ_JBGEDP010000001.1"/>
</dbReference>
<organism evidence="1 2">
    <name type="scientific">Mycobacterium servetii</name>
    <dbReference type="NCBI Taxonomy" id="3237418"/>
    <lineage>
        <taxon>Bacteria</taxon>
        <taxon>Bacillati</taxon>
        <taxon>Actinomycetota</taxon>
        <taxon>Actinomycetes</taxon>
        <taxon>Mycobacteriales</taxon>
        <taxon>Mycobacteriaceae</taxon>
        <taxon>Mycobacterium</taxon>
    </lineage>
</organism>
<evidence type="ECO:0000313" key="1">
    <source>
        <dbReference type="EMBL" id="MEY8014476.1"/>
    </source>
</evidence>
<gene>
    <name evidence="1" type="ORF">AB8998_05365</name>
</gene>
<protein>
    <submittedName>
        <fullName evidence="1">Uncharacterized protein</fullName>
    </submittedName>
</protein>
<reference evidence="1 2" key="1">
    <citation type="submission" date="2024-08" db="EMBL/GenBank/DDBJ databases">
        <title>Mycobacterium servetensis sp. nov., a novel rapid-growing mycobacterial species recovered from a human patient in Zaragoza, Spain.</title>
        <authorList>
            <person name="Tristancho-Baro A.I."/>
            <person name="Buenestado-Serrano S."/>
            <person name="Garcia De Viedma D."/>
            <person name="Milagro-Beamonte A."/>
            <person name="Burillo N."/>
            <person name="Sanz S."/>
            <person name="Lopez-Calleja A.I."/>
            <person name="Penas-Utrilla D."/>
            <person name="Guardingo M."/>
            <person name="Garcia M.J."/>
            <person name="Vinuelas-Bayon J."/>
        </authorList>
    </citation>
    <scope>NUCLEOTIDE SEQUENCE [LARGE SCALE GENOMIC DNA]</scope>
    <source>
        <strain evidence="2">HUMS_12744610</strain>
    </source>
</reference>
<keyword evidence="2" id="KW-1185">Reference proteome</keyword>
<accession>A0ABV4BYX2</accession>
<proteinExistence type="predicted"/>
<comment type="caution">
    <text evidence="1">The sequence shown here is derived from an EMBL/GenBank/DDBJ whole genome shotgun (WGS) entry which is preliminary data.</text>
</comment>
<dbReference type="EMBL" id="JBGEDP010000001">
    <property type="protein sequence ID" value="MEY8014476.1"/>
    <property type="molecule type" value="Genomic_DNA"/>
</dbReference>
<dbReference type="Proteomes" id="UP001564760">
    <property type="component" value="Unassembled WGS sequence"/>
</dbReference>
<evidence type="ECO:0000313" key="2">
    <source>
        <dbReference type="Proteomes" id="UP001564760"/>
    </source>
</evidence>